<keyword evidence="1" id="KW-1133">Transmembrane helix</keyword>
<dbReference type="RefSeq" id="WP_212492807.1">
    <property type="nucleotide sequence ID" value="NZ_JAFCJH010000011.1"/>
</dbReference>
<keyword evidence="1" id="KW-0812">Transmembrane</keyword>
<feature type="transmembrane region" description="Helical" evidence="1">
    <location>
        <begin position="48"/>
        <end position="71"/>
    </location>
</feature>
<dbReference type="Proteomes" id="UP001315278">
    <property type="component" value="Unassembled WGS sequence"/>
</dbReference>
<proteinExistence type="predicted"/>
<protein>
    <submittedName>
        <fullName evidence="2">Uncharacterized protein</fullName>
    </submittedName>
</protein>
<gene>
    <name evidence="2" type="ORF">JQ615_13165</name>
</gene>
<accession>A0ABS5FHS0</accession>
<evidence type="ECO:0000256" key="1">
    <source>
        <dbReference type="SAM" id="Phobius"/>
    </source>
</evidence>
<sequence>MAFNILPSAGGVRLRPVEARYAPMFCFALLTASCALASLVLACATPFAAFAVIAAAALPFRTAILVVVGTWLVNQTIGFGTLHYPIDARTIAWGFVIGTAALAATAAASVAFRLLPHNRALSSFFLAFVCGYAAYEVTLLAATPMLGGAGAFTPAIVMRLGLLGAVWLAGLVAVCEMVRVLHPFGRGRSLRVH</sequence>
<feature type="transmembrane region" description="Helical" evidence="1">
    <location>
        <begin position="91"/>
        <end position="112"/>
    </location>
</feature>
<comment type="caution">
    <text evidence="2">The sequence shown here is derived from an EMBL/GenBank/DDBJ whole genome shotgun (WGS) entry which is preliminary data.</text>
</comment>
<keyword evidence="1" id="KW-0472">Membrane</keyword>
<keyword evidence="3" id="KW-1185">Reference proteome</keyword>
<evidence type="ECO:0000313" key="2">
    <source>
        <dbReference type="EMBL" id="MBR0796337.1"/>
    </source>
</evidence>
<feature type="transmembrane region" description="Helical" evidence="1">
    <location>
        <begin position="124"/>
        <end position="144"/>
    </location>
</feature>
<feature type="transmembrane region" description="Helical" evidence="1">
    <location>
        <begin position="20"/>
        <end position="41"/>
    </location>
</feature>
<dbReference type="EMBL" id="JAFCJH010000011">
    <property type="protein sequence ID" value="MBR0796337.1"/>
    <property type="molecule type" value="Genomic_DNA"/>
</dbReference>
<evidence type="ECO:0000313" key="3">
    <source>
        <dbReference type="Proteomes" id="UP001315278"/>
    </source>
</evidence>
<organism evidence="2 3">
    <name type="scientific">Bradyrhizobium jicamae</name>
    <dbReference type="NCBI Taxonomy" id="280332"/>
    <lineage>
        <taxon>Bacteria</taxon>
        <taxon>Pseudomonadati</taxon>
        <taxon>Pseudomonadota</taxon>
        <taxon>Alphaproteobacteria</taxon>
        <taxon>Hyphomicrobiales</taxon>
        <taxon>Nitrobacteraceae</taxon>
        <taxon>Bradyrhizobium</taxon>
    </lineage>
</organism>
<reference evidence="3" key="1">
    <citation type="journal article" date="2021" name="ISME J.">
        <title>Evolutionary origin and ecological implication of a unique nif island in free-living Bradyrhizobium lineages.</title>
        <authorList>
            <person name="Tao J."/>
        </authorList>
    </citation>
    <scope>NUCLEOTIDE SEQUENCE [LARGE SCALE GENOMIC DNA]</scope>
    <source>
        <strain evidence="3">SZCCT0434</strain>
    </source>
</reference>
<feature type="transmembrane region" description="Helical" evidence="1">
    <location>
        <begin position="156"/>
        <end position="181"/>
    </location>
</feature>
<name>A0ABS5FHS0_9BRAD</name>